<gene>
    <name evidence="7" type="ORF">FDZ14_28940</name>
</gene>
<accession>A0A6M6E331</accession>
<dbReference type="Pfam" id="PF00348">
    <property type="entry name" value="polyprenyl_synt"/>
    <property type="match status" value="1"/>
</dbReference>
<keyword evidence="4" id="KW-0479">Metal-binding</keyword>
<dbReference type="AlphaFoldDB" id="A0A6M6E331"/>
<comment type="cofactor">
    <cofactor evidence="1">
        <name>Mg(2+)</name>
        <dbReference type="ChEBI" id="CHEBI:18420"/>
    </cofactor>
</comment>
<evidence type="ECO:0000313" key="8">
    <source>
        <dbReference type="Proteomes" id="UP000501076"/>
    </source>
</evidence>
<dbReference type="GO" id="GO:0004659">
    <property type="term" value="F:prenyltransferase activity"/>
    <property type="evidence" value="ECO:0007669"/>
    <property type="project" value="InterPro"/>
</dbReference>
<dbReference type="GO" id="GO:0008299">
    <property type="term" value="P:isoprenoid biosynthetic process"/>
    <property type="evidence" value="ECO:0007669"/>
    <property type="project" value="InterPro"/>
</dbReference>
<dbReference type="InterPro" id="IPR008949">
    <property type="entry name" value="Isoprenoid_synthase_dom_sf"/>
</dbReference>
<dbReference type="Proteomes" id="UP000501076">
    <property type="component" value="Plasmid pFDU301A"/>
</dbReference>
<dbReference type="RefSeq" id="WP_171778107.1">
    <property type="nucleotide sequence ID" value="NZ_CP045273.1"/>
</dbReference>
<evidence type="ECO:0000256" key="4">
    <source>
        <dbReference type="ARBA" id="ARBA00022723"/>
    </source>
</evidence>
<sequence>MRNLENVEKVFKLIDAVVNMEIADPSYKKLMNLASKEGYKKIYAKSKEFNFFQSVDYPLFVYEALGGLKDQAIPLAAACTLLHMSADMLDDIADGDLPSSWDGIDKNKIILVANDLLAFVAQKCIVLLLDVAPEYQLMSLSMLFSNGVHKMSVGQLHDMDLKLTDPPKVDFIINNVIRRKTGGQHEVFAVAGAILAGASNEKIALISKFSENIGIAGQLINDFQDIWQKEISPDLMTAKATVPILLAYNDLKDKNEFLLLLEELRLDYTGVIQTVKELIQETNSLEKTSVLIEEHKKLSFECLENAVGIDKIEIFKPVYDLFSKFERELKVLSYS</sequence>
<keyword evidence="3 6" id="KW-0808">Transferase</keyword>
<evidence type="ECO:0000313" key="7">
    <source>
        <dbReference type="EMBL" id="QJX80126.1"/>
    </source>
</evidence>
<evidence type="ECO:0000256" key="6">
    <source>
        <dbReference type="RuleBase" id="RU004466"/>
    </source>
</evidence>
<name>A0A6M6E331_PRIMG</name>
<organism evidence="7 8">
    <name type="scientific">Priestia megaterium</name>
    <name type="common">Bacillus megaterium</name>
    <dbReference type="NCBI Taxonomy" id="1404"/>
    <lineage>
        <taxon>Bacteria</taxon>
        <taxon>Bacillati</taxon>
        <taxon>Bacillota</taxon>
        <taxon>Bacilli</taxon>
        <taxon>Bacillales</taxon>
        <taxon>Bacillaceae</taxon>
        <taxon>Priestia</taxon>
    </lineage>
</organism>
<evidence type="ECO:0000256" key="1">
    <source>
        <dbReference type="ARBA" id="ARBA00001946"/>
    </source>
</evidence>
<comment type="similarity">
    <text evidence="2 6">Belongs to the FPP/GGPP synthase family.</text>
</comment>
<dbReference type="Gene3D" id="1.10.600.10">
    <property type="entry name" value="Farnesyl Diphosphate Synthase"/>
    <property type="match status" value="1"/>
</dbReference>
<keyword evidence="7" id="KW-0614">Plasmid</keyword>
<geneLocation type="plasmid" evidence="8">
    <name>pfdu301a</name>
</geneLocation>
<keyword evidence="5" id="KW-0460">Magnesium</keyword>
<proteinExistence type="inferred from homology"/>
<evidence type="ECO:0000256" key="5">
    <source>
        <dbReference type="ARBA" id="ARBA00022842"/>
    </source>
</evidence>
<dbReference type="SUPFAM" id="SSF48576">
    <property type="entry name" value="Terpenoid synthases"/>
    <property type="match status" value="1"/>
</dbReference>
<protein>
    <submittedName>
        <fullName evidence="7">Uncharacterized protein</fullName>
    </submittedName>
</protein>
<evidence type="ECO:0000256" key="2">
    <source>
        <dbReference type="ARBA" id="ARBA00006706"/>
    </source>
</evidence>
<dbReference type="PANTHER" id="PTHR12001">
    <property type="entry name" value="GERANYLGERANYL PYROPHOSPHATE SYNTHASE"/>
    <property type="match status" value="1"/>
</dbReference>
<dbReference type="CDD" id="cd00867">
    <property type="entry name" value="Trans_IPPS"/>
    <property type="match status" value="1"/>
</dbReference>
<dbReference type="EMBL" id="CP045273">
    <property type="protein sequence ID" value="QJX80126.1"/>
    <property type="molecule type" value="Genomic_DNA"/>
</dbReference>
<evidence type="ECO:0000256" key="3">
    <source>
        <dbReference type="ARBA" id="ARBA00022679"/>
    </source>
</evidence>
<dbReference type="PANTHER" id="PTHR12001:SF85">
    <property type="entry name" value="SHORT CHAIN ISOPRENYL DIPHOSPHATE SYNTHASE"/>
    <property type="match status" value="1"/>
</dbReference>
<dbReference type="GO" id="GO:0046872">
    <property type="term" value="F:metal ion binding"/>
    <property type="evidence" value="ECO:0007669"/>
    <property type="project" value="UniProtKB-KW"/>
</dbReference>
<reference evidence="7 8" key="1">
    <citation type="submission" date="2019-10" db="EMBL/GenBank/DDBJ databases">
        <title>Complete genome sequences for adaption low water activity.</title>
        <authorList>
            <person name="Zhao L."/>
            <person name="Zhong J."/>
        </authorList>
    </citation>
    <scope>NUCLEOTIDE SEQUENCE [LARGE SCALE GENOMIC DNA]</scope>
    <source>
        <strain evidence="7 8">FDU301</strain>
        <plasmid evidence="8">pfdu301a</plasmid>
    </source>
</reference>
<dbReference type="InterPro" id="IPR000092">
    <property type="entry name" value="Polyprenyl_synt"/>
</dbReference>